<keyword evidence="3" id="KW-1185">Reference proteome</keyword>
<evidence type="ECO:0000313" key="3">
    <source>
        <dbReference type="Proteomes" id="UP000321595"/>
    </source>
</evidence>
<protein>
    <submittedName>
        <fullName evidence="2">Uncharacterized protein</fullName>
    </submittedName>
</protein>
<dbReference type="KEGG" id="bbae:FRD01_22245"/>
<feature type="transmembrane region" description="Helical" evidence="1">
    <location>
        <begin position="32"/>
        <end position="55"/>
    </location>
</feature>
<evidence type="ECO:0000313" key="2">
    <source>
        <dbReference type="EMBL" id="QED29905.1"/>
    </source>
</evidence>
<evidence type="ECO:0000256" key="1">
    <source>
        <dbReference type="SAM" id="Phobius"/>
    </source>
</evidence>
<accession>A0A5B8XWD8</accession>
<reference evidence="2 3" key="1">
    <citation type="submission" date="2019-08" db="EMBL/GenBank/DDBJ databases">
        <authorList>
            <person name="Liang Q."/>
        </authorList>
    </citation>
    <scope>NUCLEOTIDE SEQUENCE [LARGE SCALE GENOMIC DNA]</scope>
    <source>
        <strain evidence="2 3">V1718</strain>
    </source>
</reference>
<dbReference type="AlphaFoldDB" id="A0A5B8XWD8"/>
<keyword evidence="1" id="KW-0472">Membrane</keyword>
<organism evidence="2 3">
    <name type="scientific">Microvenator marinus</name>
    <dbReference type="NCBI Taxonomy" id="2600177"/>
    <lineage>
        <taxon>Bacteria</taxon>
        <taxon>Deltaproteobacteria</taxon>
        <taxon>Bradymonadales</taxon>
        <taxon>Microvenatoraceae</taxon>
        <taxon>Microvenator</taxon>
    </lineage>
</organism>
<keyword evidence="1" id="KW-1133">Transmembrane helix</keyword>
<sequence>MSILKYITSSDNFRRKRRSRRRNRYTEESRTLWMYATITIMSLASLLVSLAKVLLKFSEEMFGSLNLFLLAGALLAFGVLVLWGVYQRGSLLNSGVIALGSLLAVSGSIYIATGDYEEEFRQADPLNPWEFKLPEVTKTPRVEEPQFMMIIGKEKVGFDRFNALLTEEDTPDMDSDALNAALEMAMERAKRERKLLNGSYEIRVGIAADQCTEFDRFNGFQDMLGQSGMVMELVVASPKGNGVFRLPSPLEDESHDPALVALLPNRVEIQTKDMEATKILECQSTDCYSQACDEPKDFSQVAEILSETDAYSIKVHPQVSMQSLVGLIDSLSTLRELYPVSIELY</sequence>
<dbReference type="Proteomes" id="UP000321595">
    <property type="component" value="Chromosome"/>
</dbReference>
<gene>
    <name evidence="2" type="ORF">FRD01_22245</name>
</gene>
<name>A0A5B8XWD8_9DELT</name>
<keyword evidence="1" id="KW-0812">Transmembrane</keyword>
<dbReference type="RefSeq" id="WP_146963138.1">
    <property type="nucleotide sequence ID" value="NZ_CP042467.1"/>
</dbReference>
<feature type="transmembrane region" description="Helical" evidence="1">
    <location>
        <begin position="92"/>
        <end position="112"/>
    </location>
</feature>
<feature type="transmembrane region" description="Helical" evidence="1">
    <location>
        <begin position="67"/>
        <end position="86"/>
    </location>
</feature>
<dbReference type="EMBL" id="CP042467">
    <property type="protein sequence ID" value="QED29905.1"/>
    <property type="molecule type" value="Genomic_DNA"/>
</dbReference>
<proteinExistence type="predicted"/>